<dbReference type="Gene3D" id="3.40.50.1820">
    <property type="entry name" value="alpha/beta hydrolase"/>
    <property type="match status" value="1"/>
</dbReference>
<name>A0A5M9JEI4_MONFR</name>
<accession>A0A5M9JEI4</accession>
<keyword evidence="2" id="KW-1185">Reference proteome</keyword>
<comment type="caution">
    <text evidence="1">The sequence shown here is derived from an EMBL/GenBank/DDBJ whole genome shotgun (WGS) entry which is preliminary data.</text>
</comment>
<dbReference type="InterPro" id="IPR029058">
    <property type="entry name" value="AB_hydrolase_fold"/>
</dbReference>
<gene>
    <name evidence="1" type="ORF">EYC84_008700</name>
</gene>
<evidence type="ECO:0000313" key="2">
    <source>
        <dbReference type="Proteomes" id="UP000322873"/>
    </source>
</evidence>
<dbReference type="VEuPathDB" id="FungiDB:MFRU_039g00380"/>
<protein>
    <recommendedName>
        <fullName evidence="3">Thioesterase domain-containing protein</fullName>
    </recommendedName>
</protein>
<dbReference type="AlphaFoldDB" id="A0A5M9JEI4"/>
<proteinExistence type="predicted"/>
<sequence length="273" mass="30368">MEKNPEIIQDVELAWNGTKPQTPVPLFLIHDGGGTTFTYHCLDSLSRPTYGIFNPRFHSGGSLEGGVRGMGRLYAVMIRQTCLEPDFPGKRNSDGSFDILIGGWSMGGLLSLAIAKILTGDRDVRVIGVLMMDTMCPLHLPTGGGYLDTLDHLDLEESNKNLILSIRAMKEALRVIREWEPPVWSADQLGQRPLVSLLRAIDSLPTGNRPEVHILDIYRHNRTLGWDKYDPSLFTETVDVNGNHFEMFSFQNVAGISKAIKKCCDNLERLGSS</sequence>
<dbReference type="EMBL" id="VICG01000012">
    <property type="protein sequence ID" value="KAA8566096.1"/>
    <property type="molecule type" value="Genomic_DNA"/>
</dbReference>
<reference evidence="1 2" key="1">
    <citation type="submission" date="2019-06" db="EMBL/GenBank/DDBJ databases">
        <title>Genome Sequence of the Brown Rot Fungal Pathogen Monilinia fructicola.</title>
        <authorList>
            <person name="De Miccolis Angelini R.M."/>
            <person name="Landi L."/>
            <person name="Abate D."/>
            <person name="Pollastro S."/>
            <person name="Romanazzi G."/>
            <person name="Faretra F."/>
        </authorList>
    </citation>
    <scope>NUCLEOTIDE SEQUENCE [LARGE SCALE GENOMIC DNA]</scope>
    <source>
        <strain evidence="1 2">Mfrc123</strain>
    </source>
</reference>
<dbReference type="SUPFAM" id="SSF53474">
    <property type="entry name" value="alpha/beta-Hydrolases"/>
    <property type="match status" value="1"/>
</dbReference>
<evidence type="ECO:0000313" key="1">
    <source>
        <dbReference type="EMBL" id="KAA8566096.1"/>
    </source>
</evidence>
<dbReference type="Proteomes" id="UP000322873">
    <property type="component" value="Unassembled WGS sequence"/>
</dbReference>
<dbReference type="OrthoDB" id="10253869at2759"/>
<evidence type="ECO:0008006" key="3">
    <source>
        <dbReference type="Google" id="ProtNLM"/>
    </source>
</evidence>
<organism evidence="1 2">
    <name type="scientific">Monilinia fructicola</name>
    <name type="common">Brown rot fungus</name>
    <name type="synonym">Ciboria fructicola</name>
    <dbReference type="NCBI Taxonomy" id="38448"/>
    <lineage>
        <taxon>Eukaryota</taxon>
        <taxon>Fungi</taxon>
        <taxon>Dikarya</taxon>
        <taxon>Ascomycota</taxon>
        <taxon>Pezizomycotina</taxon>
        <taxon>Leotiomycetes</taxon>
        <taxon>Helotiales</taxon>
        <taxon>Sclerotiniaceae</taxon>
        <taxon>Monilinia</taxon>
    </lineage>
</organism>